<evidence type="ECO:0000313" key="4">
    <source>
        <dbReference type="Proteomes" id="UP000261540"/>
    </source>
</evidence>
<organism evidence="3 4">
    <name type="scientific">Paramormyrops kingsleyae</name>
    <dbReference type="NCBI Taxonomy" id="1676925"/>
    <lineage>
        <taxon>Eukaryota</taxon>
        <taxon>Metazoa</taxon>
        <taxon>Chordata</taxon>
        <taxon>Craniata</taxon>
        <taxon>Vertebrata</taxon>
        <taxon>Euteleostomi</taxon>
        <taxon>Actinopterygii</taxon>
        <taxon>Neopterygii</taxon>
        <taxon>Teleostei</taxon>
        <taxon>Osteoglossocephala</taxon>
        <taxon>Osteoglossomorpha</taxon>
        <taxon>Osteoglossiformes</taxon>
        <taxon>Mormyridae</taxon>
        <taxon>Paramormyrops</taxon>
    </lineage>
</organism>
<dbReference type="GeneTree" id="ENSGT01000000214408"/>
<dbReference type="PANTHER" id="PTHR37984">
    <property type="entry name" value="PROTEIN CBG26694"/>
    <property type="match status" value="1"/>
</dbReference>
<feature type="region of interest" description="Disordered" evidence="1">
    <location>
        <begin position="382"/>
        <end position="412"/>
    </location>
</feature>
<dbReference type="STRING" id="1676925.ENSPKIP00000034472"/>
<accession>A0A3B3SUP7</accession>
<dbReference type="InterPro" id="IPR050951">
    <property type="entry name" value="Retrovirus_Pol_polyprotein"/>
</dbReference>
<name>A0A3B3SUP7_9TELE</name>
<dbReference type="AlphaFoldDB" id="A0A3B3SUP7"/>
<dbReference type="Pfam" id="PF00665">
    <property type="entry name" value="rve"/>
    <property type="match status" value="1"/>
</dbReference>
<dbReference type="GO" id="GO:0015074">
    <property type="term" value="P:DNA integration"/>
    <property type="evidence" value="ECO:0007669"/>
    <property type="project" value="InterPro"/>
</dbReference>
<dbReference type="FunFam" id="3.30.420.10:FF:000032">
    <property type="entry name" value="Retrovirus-related Pol polyprotein from transposon 297-like Protein"/>
    <property type="match status" value="1"/>
</dbReference>
<dbReference type="PROSITE" id="PS50994">
    <property type="entry name" value="INTEGRASE"/>
    <property type="match status" value="1"/>
</dbReference>
<reference evidence="3" key="1">
    <citation type="submission" date="2025-08" db="UniProtKB">
        <authorList>
            <consortium name="Ensembl"/>
        </authorList>
    </citation>
    <scope>IDENTIFICATION</scope>
</reference>
<dbReference type="Proteomes" id="UP000261540">
    <property type="component" value="Unplaced"/>
</dbReference>
<dbReference type="InterPro" id="IPR012337">
    <property type="entry name" value="RNaseH-like_sf"/>
</dbReference>
<dbReference type="PANTHER" id="PTHR37984:SF15">
    <property type="entry name" value="INTEGRASE CATALYTIC DOMAIN-CONTAINING PROTEIN"/>
    <property type="match status" value="1"/>
</dbReference>
<proteinExistence type="predicted"/>
<evidence type="ECO:0000256" key="1">
    <source>
        <dbReference type="SAM" id="MobiDB-lite"/>
    </source>
</evidence>
<sequence length="412" mass="45701">MDRDIRDYIQCCQRCIVSKVLEPEGRAPLESISTSRPLQLVCMDFWSAEASNNRSVDVLVITDHFTKLVQAFPCKNQSARKVAKVLWGKYFCIYGFPERIHSDQGPSFESELIRELLMISGIRKSHTTPYHPMGNGCVERFNRTLGNMIRALTPDEKKDWPRRLQAITFMYNCTVHETTGYAPFYLMYGRIPRLPVDVLFGSVLSDPDVGQYDSYVAGLLEDLKGAMLIAQRHASTAQNKQARLYNRNTKGSPIEVGDRVLVANRRERGKKKTADRWESTVFTVMEKNADTHTYKVLDTATGRERVVHRNLLMLVNFLPVPDALVPPDEDCSGQSMVSDDVSVAGGRLSAGNNVSGDIGSEAGTTLSSGSFSLDAVDGPTYAVDGSTLESRHKCSRGQSSTGLTSCEPADPQ</sequence>
<evidence type="ECO:0000313" key="3">
    <source>
        <dbReference type="Ensembl" id="ENSPKIP00000034472.1"/>
    </source>
</evidence>
<reference evidence="3" key="2">
    <citation type="submission" date="2025-09" db="UniProtKB">
        <authorList>
            <consortium name="Ensembl"/>
        </authorList>
    </citation>
    <scope>IDENTIFICATION</scope>
</reference>
<dbReference type="Gene3D" id="3.30.420.10">
    <property type="entry name" value="Ribonuclease H-like superfamily/Ribonuclease H"/>
    <property type="match status" value="1"/>
</dbReference>
<dbReference type="InterPro" id="IPR036397">
    <property type="entry name" value="RNaseH_sf"/>
</dbReference>
<evidence type="ECO:0000259" key="2">
    <source>
        <dbReference type="PROSITE" id="PS50994"/>
    </source>
</evidence>
<dbReference type="SUPFAM" id="SSF53098">
    <property type="entry name" value="Ribonuclease H-like"/>
    <property type="match status" value="1"/>
</dbReference>
<keyword evidence="4" id="KW-1185">Reference proteome</keyword>
<dbReference type="InterPro" id="IPR001584">
    <property type="entry name" value="Integrase_cat-core"/>
</dbReference>
<dbReference type="GO" id="GO:0003676">
    <property type="term" value="F:nucleic acid binding"/>
    <property type="evidence" value="ECO:0007669"/>
    <property type="project" value="InterPro"/>
</dbReference>
<protein>
    <recommendedName>
        <fullName evidence="2">Integrase catalytic domain-containing protein</fullName>
    </recommendedName>
</protein>
<dbReference type="Ensembl" id="ENSPKIT00000015385.1">
    <property type="protein sequence ID" value="ENSPKIP00000034472.1"/>
    <property type="gene ID" value="ENSPKIG00000013793.1"/>
</dbReference>
<feature type="domain" description="Integrase catalytic" evidence="2">
    <location>
        <begin position="33"/>
        <end position="191"/>
    </location>
</feature>